<dbReference type="KEGG" id="hhb:Hhub_3176"/>
<dbReference type="AlphaFoldDB" id="A0A0U5H7H7"/>
<gene>
    <name evidence="1" type="ORF">HHUB_3176</name>
</gene>
<organism evidence="1 2">
    <name type="scientific">Halobacterium hubeiense</name>
    <dbReference type="NCBI Taxonomy" id="1407499"/>
    <lineage>
        <taxon>Archaea</taxon>
        <taxon>Methanobacteriati</taxon>
        <taxon>Methanobacteriota</taxon>
        <taxon>Stenosarchaea group</taxon>
        <taxon>Halobacteria</taxon>
        <taxon>Halobacteriales</taxon>
        <taxon>Halobacteriaceae</taxon>
        <taxon>Halobacterium</taxon>
    </lineage>
</organism>
<name>A0A0U5H7H7_9EURY</name>
<dbReference type="Proteomes" id="UP000066737">
    <property type="component" value="Chromosome I"/>
</dbReference>
<proteinExistence type="predicted"/>
<sequence>MRFTPVYRPNRVRRVRTLRDGSVFLFLCAHANPEPGAGDGLSVPLTVGRKERIYM</sequence>
<dbReference type="EMBL" id="LN831302">
    <property type="protein sequence ID" value="CQH60279.1"/>
    <property type="molecule type" value="Genomic_DNA"/>
</dbReference>
<protein>
    <submittedName>
        <fullName evidence="1">Uncharacterized protein</fullName>
    </submittedName>
</protein>
<evidence type="ECO:0000313" key="1">
    <source>
        <dbReference type="EMBL" id="CQH60279.1"/>
    </source>
</evidence>
<accession>A0A0U5H7H7</accession>
<keyword evidence="2" id="KW-1185">Reference proteome</keyword>
<dbReference type="STRING" id="1407499.HHUB_3176"/>
<reference evidence="2" key="1">
    <citation type="journal article" date="2016" name="Environ. Microbiol.">
        <title>The complete genome of a viable archaeum isolated from 123-million-year-old rock salt.</title>
        <authorList>
            <person name="Jaakkola S.T."/>
            <person name="Pfeiffer F."/>
            <person name="Ravantti J.J."/>
            <person name="Guo Q."/>
            <person name="Liu Y."/>
            <person name="Chen X."/>
            <person name="Ma H."/>
            <person name="Yang C."/>
            <person name="Oksanen H.M."/>
            <person name="Bamford D.H."/>
        </authorList>
    </citation>
    <scope>NUCLEOTIDE SEQUENCE</scope>
    <source>
        <strain evidence="2">JI20-1</strain>
    </source>
</reference>
<evidence type="ECO:0000313" key="2">
    <source>
        <dbReference type="Proteomes" id="UP000066737"/>
    </source>
</evidence>